<dbReference type="Proteomes" id="UP000694865">
    <property type="component" value="Unplaced"/>
</dbReference>
<evidence type="ECO:0000256" key="3">
    <source>
        <dbReference type="PROSITE-ProRule" id="PRU00192"/>
    </source>
</evidence>
<evidence type="ECO:0000259" key="4">
    <source>
        <dbReference type="PROSITE" id="PS50002"/>
    </source>
</evidence>
<dbReference type="GeneID" id="100366548"/>
<dbReference type="InterPro" id="IPR036028">
    <property type="entry name" value="SH3-like_dom_sf"/>
</dbReference>
<feature type="domain" description="SH3" evidence="4">
    <location>
        <begin position="51"/>
        <end position="110"/>
    </location>
</feature>
<name>A0ABM0GLQ8_SACKO</name>
<sequence length="303" mass="34358">MAFLCRARVRRGKKNNKPKRHPKDVLFGRITGSDSVDTLVRVGISKEEGIEPQTRMRVLHDFTPCVDDELEVKRGDAVHVLYQENDWVYVILDGGGEGFIPHAYCVALHSDPDRARDVTAQHILPEEPGDESALVGPSPEIGRRPFRKTSIGQYVVLYNFIAMDENDVSVQRGESVTVLNRDDPDWMWVMKLDGREGFVPRKFLASDISSVGYQDIDLDGLSLSSDSSKETDRLRQFGTELVALYHYQAQHSDDLTVSRGEYLYADLTNQRQDGWIWAYSPRKKREGFIPRAFAKPPAKTSTI</sequence>
<evidence type="ECO:0000313" key="6">
    <source>
        <dbReference type="RefSeq" id="XP_002732710.1"/>
    </source>
</evidence>
<dbReference type="InterPro" id="IPR001452">
    <property type="entry name" value="SH3_domain"/>
</dbReference>
<keyword evidence="1 3" id="KW-0728">SH3 domain</keyword>
<dbReference type="PROSITE" id="PS50002">
    <property type="entry name" value="SH3"/>
    <property type="match status" value="3"/>
</dbReference>
<gene>
    <name evidence="6" type="primary">LOC100366548</name>
</gene>
<keyword evidence="5" id="KW-1185">Reference proteome</keyword>
<dbReference type="Gene3D" id="2.30.30.40">
    <property type="entry name" value="SH3 Domains"/>
    <property type="match status" value="3"/>
</dbReference>
<accession>A0ABM0GLQ8</accession>
<dbReference type="SUPFAM" id="SSF50044">
    <property type="entry name" value="SH3-domain"/>
    <property type="match status" value="3"/>
</dbReference>
<feature type="domain" description="SH3" evidence="4">
    <location>
        <begin position="236"/>
        <end position="299"/>
    </location>
</feature>
<reference evidence="6" key="1">
    <citation type="submission" date="2025-08" db="UniProtKB">
        <authorList>
            <consortium name="RefSeq"/>
        </authorList>
    </citation>
    <scope>IDENTIFICATION</scope>
    <source>
        <tissue evidence="6">Testes</tissue>
    </source>
</reference>
<dbReference type="SMART" id="SM00326">
    <property type="entry name" value="SH3"/>
    <property type="match status" value="3"/>
</dbReference>
<dbReference type="PANTHER" id="PTHR46037">
    <property type="entry name" value="PROTEIN ENHANCER OF SEVENLESS 2B"/>
    <property type="match status" value="1"/>
</dbReference>
<organism evidence="5 6">
    <name type="scientific">Saccoglossus kowalevskii</name>
    <name type="common">Acorn worm</name>
    <dbReference type="NCBI Taxonomy" id="10224"/>
    <lineage>
        <taxon>Eukaryota</taxon>
        <taxon>Metazoa</taxon>
        <taxon>Hemichordata</taxon>
        <taxon>Enteropneusta</taxon>
        <taxon>Harrimaniidae</taxon>
        <taxon>Saccoglossus</taxon>
    </lineage>
</organism>
<evidence type="ECO:0000256" key="1">
    <source>
        <dbReference type="ARBA" id="ARBA00022443"/>
    </source>
</evidence>
<feature type="domain" description="SH3" evidence="4">
    <location>
        <begin position="149"/>
        <end position="209"/>
    </location>
</feature>
<dbReference type="RefSeq" id="XP_002732710.1">
    <property type="nucleotide sequence ID" value="XM_002732664.2"/>
</dbReference>
<dbReference type="Pfam" id="PF00018">
    <property type="entry name" value="SH3_1"/>
    <property type="match status" value="1"/>
</dbReference>
<protein>
    <submittedName>
        <fullName evidence="6">Uncharacterized protein LOC100366548</fullName>
    </submittedName>
</protein>
<keyword evidence="2" id="KW-0727">SH2 domain</keyword>
<evidence type="ECO:0000256" key="2">
    <source>
        <dbReference type="ARBA" id="ARBA00022999"/>
    </source>
</evidence>
<proteinExistence type="predicted"/>
<dbReference type="CDD" id="cd00174">
    <property type="entry name" value="SH3"/>
    <property type="match status" value="2"/>
</dbReference>
<dbReference type="Pfam" id="PF07653">
    <property type="entry name" value="SH3_2"/>
    <property type="match status" value="1"/>
</dbReference>
<evidence type="ECO:0000313" key="5">
    <source>
        <dbReference type="Proteomes" id="UP000694865"/>
    </source>
</evidence>
<dbReference type="Pfam" id="PF14604">
    <property type="entry name" value="SH3_9"/>
    <property type="match status" value="1"/>
</dbReference>
<dbReference type="InterPro" id="IPR043539">
    <property type="entry name" value="Grb2-like"/>
</dbReference>